<dbReference type="AlphaFoldDB" id="A0A0M0JYZ5"/>
<comment type="caution">
    <text evidence="2">The sequence shown here is derived from an EMBL/GenBank/DDBJ whole genome shotgun (WGS) entry which is preliminary data.</text>
</comment>
<evidence type="ECO:0000313" key="3">
    <source>
        <dbReference type="Proteomes" id="UP000037460"/>
    </source>
</evidence>
<protein>
    <submittedName>
        <fullName evidence="2">Uncharacterized protein</fullName>
    </submittedName>
</protein>
<keyword evidence="3" id="KW-1185">Reference proteome</keyword>
<evidence type="ECO:0000313" key="2">
    <source>
        <dbReference type="EMBL" id="KOO31780.1"/>
    </source>
</evidence>
<reference evidence="3" key="1">
    <citation type="journal article" date="2015" name="PLoS Genet.">
        <title>Genome Sequence and Transcriptome Analyses of Chrysochromulina tobin: Metabolic Tools for Enhanced Algal Fitness in the Prominent Order Prymnesiales (Haptophyceae).</title>
        <authorList>
            <person name="Hovde B.T."/>
            <person name="Deodato C.R."/>
            <person name="Hunsperger H.M."/>
            <person name="Ryken S.A."/>
            <person name="Yost W."/>
            <person name="Jha R.K."/>
            <person name="Patterson J."/>
            <person name="Monnat R.J. Jr."/>
            <person name="Barlow S.B."/>
            <person name="Starkenburg S.R."/>
            <person name="Cattolico R.A."/>
        </authorList>
    </citation>
    <scope>NUCLEOTIDE SEQUENCE</scope>
    <source>
        <strain evidence="3">CCMP291</strain>
    </source>
</reference>
<sequence>MRKATVKVVTSNEQHLINYMDYKILGIKTLLLLDYHILDQVFDFEEGDESVCISHVTFGMESGTQADGSNRGRPAPQGLPRGAAVASRRQA</sequence>
<organism evidence="2 3">
    <name type="scientific">Chrysochromulina tobinii</name>
    <dbReference type="NCBI Taxonomy" id="1460289"/>
    <lineage>
        <taxon>Eukaryota</taxon>
        <taxon>Haptista</taxon>
        <taxon>Haptophyta</taxon>
        <taxon>Prymnesiophyceae</taxon>
        <taxon>Prymnesiales</taxon>
        <taxon>Chrysochromulinaceae</taxon>
        <taxon>Chrysochromulina</taxon>
    </lineage>
</organism>
<dbReference type="Proteomes" id="UP000037460">
    <property type="component" value="Unassembled WGS sequence"/>
</dbReference>
<proteinExistence type="predicted"/>
<evidence type="ECO:0000256" key="1">
    <source>
        <dbReference type="SAM" id="MobiDB-lite"/>
    </source>
</evidence>
<accession>A0A0M0JYZ5</accession>
<feature type="region of interest" description="Disordered" evidence="1">
    <location>
        <begin position="61"/>
        <end position="91"/>
    </location>
</feature>
<gene>
    <name evidence="2" type="ORF">Ctob_006676</name>
</gene>
<dbReference type="EMBL" id="JWZX01001934">
    <property type="protein sequence ID" value="KOO31780.1"/>
    <property type="molecule type" value="Genomic_DNA"/>
</dbReference>
<name>A0A0M0JYZ5_9EUKA</name>